<dbReference type="Proteomes" id="UP000193566">
    <property type="component" value="Unassembled WGS sequence"/>
</dbReference>
<gene>
    <name evidence="1" type="ORF">SAMN02745947_05417</name>
</gene>
<evidence type="ECO:0000313" key="1">
    <source>
        <dbReference type="EMBL" id="SMG59333.1"/>
    </source>
</evidence>
<keyword evidence="2" id="KW-1185">Reference proteome</keyword>
<organism evidence="1 2">
    <name type="scientific">Rhodococcus rhodochrous J3</name>
    <dbReference type="NCBI Taxonomy" id="903528"/>
    <lineage>
        <taxon>Bacteria</taxon>
        <taxon>Bacillati</taxon>
        <taxon>Actinomycetota</taxon>
        <taxon>Actinomycetes</taxon>
        <taxon>Mycobacteriales</taxon>
        <taxon>Nocardiaceae</taxon>
        <taxon>Rhodococcus</taxon>
    </lineage>
</organism>
<accession>A0ABY1MIX7</accession>
<dbReference type="EMBL" id="FXAV01000037">
    <property type="protein sequence ID" value="SMG59333.1"/>
    <property type="molecule type" value="Genomic_DNA"/>
</dbReference>
<dbReference type="RefSeq" id="WP_143533480.1">
    <property type="nucleotide sequence ID" value="NZ_FXAV01000037.1"/>
</dbReference>
<sequence>MPDMELEKKITALREIAHRLNDLATEAETQGAELSEGDNVTLSAAFKLLTRTINSAAITAESLIESSNSLQDA</sequence>
<name>A0ABY1MIX7_RHORH</name>
<comment type="caution">
    <text evidence="1">The sequence shown here is derived from an EMBL/GenBank/DDBJ whole genome shotgun (WGS) entry which is preliminary data.</text>
</comment>
<protein>
    <submittedName>
        <fullName evidence="1">Uncharacterized protein</fullName>
    </submittedName>
</protein>
<proteinExistence type="predicted"/>
<evidence type="ECO:0000313" key="2">
    <source>
        <dbReference type="Proteomes" id="UP000193566"/>
    </source>
</evidence>
<reference evidence="1 2" key="1">
    <citation type="submission" date="2017-04" db="EMBL/GenBank/DDBJ databases">
        <authorList>
            <person name="Varghese N."/>
            <person name="Submissions S."/>
        </authorList>
    </citation>
    <scope>NUCLEOTIDE SEQUENCE [LARGE SCALE GENOMIC DNA]</scope>
    <source>
        <strain evidence="1 2">J3</strain>
    </source>
</reference>